<keyword evidence="4 9" id="KW-0444">Lipid biosynthesis</keyword>
<dbReference type="EMBL" id="CP003539">
    <property type="protein sequence ID" value="AFX99357.1"/>
    <property type="molecule type" value="Genomic_DNA"/>
</dbReference>
<evidence type="ECO:0000256" key="10">
    <source>
        <dbReference type="SAM" id="MobiDB-lite"/>
    </source>
</evidence>
<dbReference type="CDD" id="cd06850">
    <property type="entry name" value="biotinyl_domain"/>
    <property type="match status" value="1"/>
</dbReference>
<feature type="domain" description="Lipoyl-binding" evidence="11">
    <location>
        <begin position="71"/>
        <end position="147"/>
    </location>
</feature>
<dbReference type="STRING" id="1193729.A1OE_1179"/>
<evidence type="ECO:0000259" key="11">
    <source>
        <dbReference type="PROSITE" id="PS50968"/>
    </source>
</evidence>
<name>K7YPA2_9PROT</name>
<evidence type="ECO:0000256" key="8">
    <source>
        <dbReference type="ARBA" id="ARBA00023267"/>
    </source>
</evidence>
<dbReference type="InterPro" id="IPR001249">
    <property type="entry name" value="AcCoA_biotinCC"/>
</dbReference>
<gene>
    <name evidence="12" type="primary">accB</name>
    <name evidence="12" type="ORF">A1OE_1179</name>
</gene>
<dbReference type="PRINTS" id="PR01071">
    <property type="entry name" value="ACOABIOTINCC"/>
</dbReference>
<evidence type="ECO:0000256" key="2">
    <source>
        <dbReference type="ARBA" id="ARBA00005194"/>
    </source>
</evidence>
<dbReference type="InterPro" id="IPR000089">
    <property type="entry name" value="Biotin_lipoyl"/>
</dbReference>
<dbReference type="UniPathway" id="UPA00094"/>
<comment type="pathway">
    <text evidence="2 9">Lipid metabolism; fatty acid biosynthesis.</text>
</comment>
<evidence type="ECO:0000256" key="4">
    <source>
        <dbReference type="ARBA" id="ARBA00022516"/>
    </source>
</evidence>
<dbReference type="RefSeq" id="WP_015088855.1">
    <property type="nucleotide sequence ID" value="NC_019566.1"/>
</dbReference>
<keyword evidence="6 9" id="KW-0443">Lipid metabolism</keyword>
<dbReference type="AlphaFoldDB" id="K7YPA2"/>
<keyword evidence="8 9" id="KW-0092">Biotin</keyword>
<dbReference type="Gene3D" id="2.40.50.100">
    <property type="match status" value="1"/>
</dbReference>
<dbReference type="GO" id="GO:0009317">
    <property type="term" value="C:acetyl-CoA carboxylase complex"/>
    <property type="evidence" value="ECO:0007669"/>
    <property type="project" value="InterPro"/>
</dbReference>
<dbReference type="Proteomes" id="UP000010077">
    <property type="component" value="Chromosome"/>
</dbReference>
<dbReference type="PROSITE" id="PS50968">
    <property type="entry name" value="BIOTINYL_LIPOYL"/>
    <property type="match status" value="1"/>
</dbReference>
<dbReference type="PANTHER" id="PTHR45266:SF3">
    <property type="entry name" value="OXALOACETATE DECARBOXYLASE ALPHA CHAIN"/>
    <property type="match status" value="1"/>
</dbReference>
<reference evidence="12 13" key="1">
    <citation type="journal article" date="2012" name="Proc. Natl. Acad. Sci. U.S.A.">
        <title>Genome streamlining and chemical defense in a coral reef symbiosis.</title>
        <authorList>
            <person name="Kwan J.C."/>
            <person name="Donia M.S."/>
            <person name="Han A.W."/>
            <person name="Hirose E."/>
            <person name="Haygood M.G."/>
            <person name="Schmidt E.W."/>
        </authorList>
    </citation>
    <scope>NUCLEOTIDE SEQUENCE [LARGE SCALE GENOMIC DNA]</scope>
    <source>
        <strain evidence="12 13">L2</strain>
    </source>
</reference>
<dbReference type="GO" id="GO:0006633">
    <property type="term" value="P:fatty acid biosynthetic process"/>
    <property type="evidence" value="ECO:0007669"/>
    <property type="project" value="UniProtKB-UniPathway"/>
</dbReference>
<dbReference type="Pfam" id="PF00364">
    <property type="entry name" value="Biotin_lipoyl"/>
    <property type="match status" value="1"/>
</dbReference>
<keyword evidence="5 9" id="KW-0276">Fatty acid metabolism</keyword>
<keyword evidence="13" id="KW-1185">Reference proteome</keyword>
<feature type="region of interest" description="Disordered" evidence="10">
    <location>
        <begin position="52"/>
        <end position="72"/>
    </location>
</feature>
<evidence type="ECO:0000256" key="1">
    <source>
        <dbReference type="ARBA" id="ARBA00003761"/>
    </source>
</evidence>
<evidence type="ECO:0000256" key="9">
    <source>
        <dbReference type="RuleBase" id="RU364072"/>
    </source>
</evidence>
<evidence type="ECO:0000256" key="3">
    <source>
        <dbReference type="ARBA" id="ARBA00017562"/>
    </source>
</evidence>
<organism evidence="12 13">
    <name type="scientific">Candidatus Endolissoclinum faulkneri L2</name>
    <dbReference type="NCBI Taxonomy" id="1193729"/>
    <lineage>
        <taxon>Bacteria</taxon>
        <taxon>Pseudomonadati</taxon>
        <taxon>Pseudomonadota</taxon>
        <taxon>Alphaproteobacteria</taxon>
        <taxon>Rhodospirillales</taxon>
        <taxon>Rhodospirillaceae</taxon>
        <taxon>Candidatus Endolissoclinum</taxon>
    </lineage>
</organism>
<evidence type="ECO:0000256" key="6">
    <source>
        <dbReference type="ARBA" id="ARBA00023098"/>
    </source>
</evidence>
<evidence type="ECO:0000256" key="7">
    <source>
        <dbReference type="ARBA" id="ARBA00023160"/>
    </source>
</evidence>
<protein>
    <recommendedName>
        <fullName evidence="3 9">Biotin carboxyl carrier protein of acetyl-CoA carboxylase</fullName>
    </recommendedName>
</protein>
<dbReference type="GO" id="GO:0003989">
    <property type="term" value="F:acetyl-CoA carboxylase activity"/>
    <property type="evidence" value="ECO:0007669"/>
    <property type="project" value="InterPro"/>
</dbReference>
<dbReference type="SUPFAM" id="SSF51230">
    <property type="entry name" value="Single hybrid motif"/>
    <property type="match status" value="1"/>
</dbReference>
<dbReference type="InterPro" id="IPR011053">
    <property type="entry name" value="Single_hybrid_motif"/>
</dbReference>
<comment type="function">
    <text evidence="1 9">This protein is a component of the acetyl coenzyme A carboxylase complex; first, biotin carboxylase catalyzes the carboxylation of the carrier protein and then the transcarboxylase transfers the carboxyl group to form malonyl-CoA.</text>
</comment>
<feature type="compositionally biased region" description="Low complexity" evidence="10">
    <location>
        <begin position="52"/>
        <end position="64"/>
    </location>
</feature>
<dbReference type="eggNOG" id="COG0511">
    <property type="taxonomic scope" value="Bacteria"/>
</dbReference>
<accession>K7YPA2</accession>
<dbReference type="InterPro" id="IPR001882">
    <property type="entry name" value="Biotin_BS"/>
</dbReference>
<dbReference type="PROSITE" id="PS00188">
    <property type="entry name" value="BIOTIN"/>
    <property type="match status" value="1"/>
</dbReference>
<dbReference type="OrthoDB" id="9811735at2"/>
<dbReference type="KEGG" id="thal:A1OE_1179"/>
<dbReference type="HOGENOM" id="CLU_016733_3_1_5"/>
<dbReference type="PATRIC" id="fig|1193729.4.peg.629"/>
<dbReference type="PANTHER" id="PTHR45266">
    <property type="entry name" value="OXALOACETATE DECARBOXYLASE ALPHA CHAIN"/>
    <property type="match status" value="1"/>
</dbReference>
<proteinExistence type="predicted"/>
<evidence type="ECO:0000313" key="13">
    <source>
        <dbReference type="Proteomes" id="UP000010077"/>
    </source>
</evidence>
<evidence type="ECO:0000313" key="12">
    <source>
        <dbReference type="EMBL" id="AFX99357.1"/>
    </source>
</evidence>
<keyword evidence="7 9" id="KW-0275">Fatty acid biosynthesis</keyword>
<sequence>MKNNLEENLIRKLVELLKENELGELEYATSDLRIRISNPKINAAYTTQVSASTTTAAISDSDTSGNTVEDGDVIPSPMVGTAYLAPEENAAAFAPIGSSVRSGQTIMIVEAMKTMNPIPAPRAGKVKAVHVQNGQPVEFGQPLLVLE</sequence>
<dbReference type="InterPro" id="IPR050709">
    <property type="entry name" value="Biotin_Carboxyl_Carrier/Decarb"/>
</dbReference>
<evidence type="ECO:0000256" key="5">
    <source>
        <dbReference type="ARBA" id="ARBA00022832"/>
    </source>
</evidence>